<evidence type="ECO:0000259" key="25">
    <source>
        <dbReference type="PROSITE" id="PS51746"/>
    </source>
</evidence>
<evidence type="ECO:0000256" key="9">
    <source>
        <dbReference type="ARBA" id="ARBA00022737"/>
    </source>
</evidence>
<evidence type="ECO:0000256" key="4">
    <source>
        <dbReference type="ARBA" id="ARBA00004496"/>
    </source>
</evidence>
<evidence type="ECO:0000256" key="1">
    <source>
        <dbReference type="ARBA" id="ARBA00001936"/>
    </source>
</evidence>
<dbReference type="SMART" id="SM00332">
    <property type="entry name" value="PP2Cc"/>
    <property type="match status" value="1"/>
</dbReference>
<dbReference type="EnsemblMetazoa" id="XM_792665">
    <property type="protein sequence ID" value="XP_797758"/>
    <property type="gene ID" value="LOC593174"/>
</dbReference>
<accession>A0A7M7THF8</accession>
<dbReference type="GO" id="GO:0046872">
    <property type="term" value="F:metal ion binding"/>
    <property type="evidence" value="ECO:0007669"/>
    <property type="project" value="UniProtKB-KW"/>
</dbReference>
<dbReference type="PROSITE" id="PS51746">
    <property type="entry name" value="PPM_2"/>
    <property type="match status" value="1"/>
</dbReference>
<dbReference type="GO" id="GO:0005737">
    <property type="term" value="C:cytoplasm"/>
    <property type="evidence" value="ECO:0007669"/>
    <property type="project" value="UniProtKB-SubCell"/>
</dbReference>
<evidence type="ECO:0000256" key="11">
    <source>
        <dbReference type="ARBA" id="ARBA00022842"/>
    </source>
</evidence>
<evidence type="ECO:0000256" key="20">
    <source>
        <dbReference type="ARBA" id="ARBA00075701"/>
    </source>
</evidence>
<dbReference type="InParanoid" id="A0A7M7THF8"/>
<feature type="region of interest" description="Disordered" evidence="24">
    <location>
        <begin position="407"/>
        <end position="453"/>
    </location>
</feature>
<dbReference type="FunFam" id="3.60.40.10:FF:000021">
    <property type="entry name" value="Protein phosphatase, Mg2+/Mn2+-dependent, 1E"/>
    <property type="match status" value="1"/>
</dbReference>
<evidence type="ECO:0000256" key="5">
    <source>
        <dbReference type="ARBA" id="ARBA00013081"/>
    </source>
</evidence>
<comment type="subcellular location">
    <subcellularLocation>
        <location evidence="4">Cytoplasm</location>
    </subcellularLocation>
    <subcellularLocation>
        <location evidence="3">Nucleus</location>
    </subcellularLocation>
</comment>
<dbReference type="EC" id="3.1.3.16" evidence="5"/>
<sequence>MDRGTDDSIKFKLFLEEFTAKHNGPLTSDDPLPFRLVTYRLTPDEVEGECIEWVMEYLFGHNHCPPVYAAAIAKATVDSIQSSDISSYEDEREDDEGKYTLIEANGFARYVFSTVHRICEEWNTSMPPVNVGPGIHTVSLHAVRNTRRKMEDKHVVLQDINTMFKSRLKDPDDKPRAFYAVYDGHGGVDASYYAAAHLHLHTVSQPDFIESPTNALKKAFNETDDAFIQKAGREGLRSGSTGVAVVIEPDTIHLAWLGDSQAVLMRDCKPVIIMDPHKPDREDEKKRIEDLGGCVVWFGAWRVNGSLAVSRSIGDPDYKPYVSSEADTAILPLDGTEECIIIACDGLWDVITPEGACTAIQEFIESGADLSGMAPTLVTMAKEAGSSDNITVMVVFLNPFRSAKEAGSESEREQVVVSGEGDQEKDSGNVESEIVTPSEEDPGGNTPTVSGEEVDLSQGLQNMVVQNAVDANANNNNINRNSGRKDGKGGLNSSKHAKDLVIKNGVNVITSSPKQKPRRSSVGHHFPGGSVSEKNGQSPELISDYSKVNSMPQVNRRSSLNKKGSSPIRRTSSTPSPRQKKPSYDGTVEDVIIMDLGLDSKKEKRDSSTKKSSPVQHKSMPITLKPKSRTRTRSLPRDPKLAAIMKNKLAAASSQSSLTKPDNPR</sequence>
<keyword evidence="10 23" id="KW-0378">Hydrolase</keyword>
<keyword evidence="11" id="KW-0460">Magnesium</keyword>
<evidence type="ECO:0000256" key="24">
    <source>
        <dbReference type="SAM" id="MobiDB-lite"/>
    </source>
</evidence>
<dbReference type="Pfam" id="PF00481">
    <property type="entry name" value="PP2C"/>
    <property type="match status" value="1"/>
</dbReference>
<feature type="compositionally biased region" description="Basic and acidic residues" evidence="24">
    <location>
        <begin position="598"/>
        <end position="609"/>
    </location>
</feature>
<evidence type="ECO:0000256" key="8">
    <source>
        <dbReference type="ARBA" id="ARBA00022723"/>
    </source>
</evidence>
<feature type="compositionally biased region" description="Polar residues" evidence="24">
    <location>
        <begin position="532"/>
        <end position="564"/>
    </location>
</feature>
<dbReference type="AlphaFoldDB" id="A0A7M7THF8"/>
<dbReference type="Proteomes" id="UP000007110">
    <property type="component" value="Unassembled WGS sequence"/>
</dbReference>
<comment type="similarity">
    <text evidence="23">Belongs to the PP2C family.</text>
</comment>
<evidence type="ECO:0000256" key="22">
    <source>
        <dbReference type="ARBA" id="ARBA00079435"/>
    </source>
</evidence>
<dbReference type="GO" id="GO:0005634">
    <property type="term" value="C:nucleus"/>
    <property type="evidence" value="ECO:0007669"/>
    <property type="project" value="UniProtKB-SubCell"/>
</dbReference>
<keyword evidence="13" id="KW-0464">Manganese</keyword>
<evidence type="ECO:0000313" key="27">
    <source>
        <dbReference type="Proteomes" id="UP000007110"/>
    </source>
</evidence>
<evidence type="ECO:0000256" key="13">
    <source>
        <dbReference type="ARBA" id="ARBA00023211"/>
    </source>
</evidence>
<comment type="catalytic activity">
    <reaction evidence="16">
        <text>O-phospho-L-threonyl-[protein] + H2O = L-threonyl-[protein] + phosphate</text>
        <dbReference type="Rhea" id="RHEA:47004"/>
        <dbReference type="Rhea" id="RHEA-COMP:11060"/>
        <dbReference type="Rhea" id="RHEA-COMP:11605"/>
        <dbReference type="ChEBI" id="CHEBI:15377"/>
        <dbReference type="ChEBI" id="CHEBI:30013"/>
        <dbReference type="ChEBI" id="CHEBI:43474"/>
        <dbReference type="ChEBI" id="CHEBI:61977"/>
        <dbReference type="EC" id="3.1.3.16"/>
    </reaction>
</comment>
<feature type="domain" description="PPM-type phosphatase" evidence="25">
    <location>
        <begin position="137"/>
        <end position="397"/>
    </location>
</feature>
<dbReference type="GeneID" id="593174"/>
<evidence type="ECO:0000313" key="26">
    <source>
        <dbReference type="EnsemblMetazoa" id="XP_797758"/>
    </source>
</evidence>
<keyword evidence="27" id="KW-1185">Reference proteome</keyword>
<comment type="cofactor">
    <cofactor evidence="2">
        <name>Mg(2+)</name>
        <dbReference type="ChEBI" id="CHEBI:18420"/>
    </cofactor>
</comment>
<dbReference type="OMA" id="DEMFLFK"/>
<reference evidence="27" key="1">
    <citation type="submission" date="2015-02" db="EMBL/GenBank/DDBJ databases">
        <title>Genome sequencing for Strongylocentrotus purpuratus.</title>
        <authorList>
            <person name="Murali S."/>
            <person name="Liu Y."/>
            <person name="Vee V."/>
            <person name="English A."/>
            <person name="Wang M."/>
            <person name="Skinner E."/>
            <person name="Han Y."/>
            <person name="Muzny D.M."/>
            <person name="Worley K.C."/>
            <person name="Gibbs R.A."/>
        </authorList>
    </citation>
    <scope>NUCLEOTIDE SEQUENCE</scope>
</reference>
<organism evidence="26 27">
    <name type="scientific">Strongylocentrotus purpuratus</name>
    <name type="common">Purple sea urchin</name>
    <dbReference type="NCBI Taxonomy" id="7668"/>
    <lineage>
        <taxon>Eukaryota</taxon>
        <taxon>Metazoa</taxon>
        <taxon>Echinodermata</taxon>
        <taxon>Eleutherozoa</taxon>
        <taxon>Echinozoa</taxon>
        <taxon>Echinoidea</taxon>
        <taxon>Euechinoidea</taxon>
        <taxon>Echinacea</taxon>
        <taxon>Camarodonta</taxon>
        <taxon>Echinidea</taxon>
        <taxon>Strongylocentrotidae</taxon>
        <taxon>Strongylocentrotus</taxon>
    </lineage>
</organism>
<dbReference type="InterPro" id="IPR036457">
    <property type="entry name" value="PPM-type-like_dom_sf"/>
</dbReference>
<reference evidence="26" key="2">
    <citation type="submission" date="2021-01" db="UniProtKB">
        <authorList>
            <consortium name="EnsemblMetazoa"/>
        </authorList>
    </citation>
    <scope>IDENTIFICATION</scope>
</reference>
<dbReference type="GO" id="GO:0051496">
    <property type="term" value="P:positive regulation of stress fiber assembly"/>
    <property type="evidence" value="ECO:0000318"/>
    <property type="project" value="GO_Central"/>
</dbReference>
<keyword evidence="9" id="KW-0677">Repeat</keyword>
<dbReference type="CDD" id="cd00143">
    <property type="entry name" value="PP2Cc"/>
    <property type="match status" value="1"/>
</dbReference>
<dbReference type="OrthoDB" id="10264738at2759"/>
<proteinExistence type="inferred from homology"/>
<evidence type="ECO:0000256" key="17">
    <source>
        <dbReference type="ARBA" id="ARBA00063519"/>
    </source>
</evidence>
<evidence type="ECO:0000256" key="18">
    <source>
        <dbReference type="ARBA" id="ARBA00070214"/>
    </source>
</evidence>
<dbReference type="GO" id="GO:0004722">
    <property type="term" value="F:protein serine/threonine phosphatase activity"/>
    <property type="evidence" value="ECO:0000318"/>
    <property type="project" value="GO_Central"/>
</dbReference>
<dbReference type="InterPro" id="IPR001932">
    <property type="entry name" value="PPM-type_phosphatase-like_dom"/>
</dbReference>
<dbReference type="PANTHER" id="PTHR47992">
    <property type="entry name" value="PROTEIN PHOSPHATASE"/>
    <property type="match status" value="1"/>
</dbReference>
<evidence type="ECO:0000256" key="2">
    <source>
        <dbReference type="ARBA" id="ARBA00001946"/>
    </source>
</evidence>
<dbReference type="InterPro" id="IPR000222">
    <property type="entry name" value="PP2C_BS"/>
</dbReference>
<evidence type="ECO:0000256" key="12">
    <source>
        <dbReference type="ARBA" id="ARBA00022912"/>
    </source>
</evidence>
<dbReference type="GO" id="GO:0007165">
    <property type="term" value="P:signal transduction"/>
    <property type="evidence" value="ECO:0000318"/>
    <property type="project" value="GO_Central"/>
</dbReference>
<comment type="subunit">
    <text evidence="17">Heterotrimer. Interacts with PAX1 and ARHGEF6 (or ARHGEF7).</text>
</comment>
<evidence type="ECO:0000256" key="23">
    <source>
        <dbReference type="RuleBase" id="RU003465"/>
    </source>
</evidence>
<feature type="region of interest" description="Disordered" evidence="24">
    <location>
        <begin position="469"/>
        <end position="494"/>
    </location>
</feature>
<dbReference type="RefSeq" id="XP_797758.4">
    <property type="nucleotide sequence ID" value="XM_792665.5"/>
</dbReference>
<evidence type="ECO:0000256" key="19">
    <source>
        <dbReference type="ARBA" id="ARBA00075580"/>
    </source>
</evidence>
<name>A0A7M7THF8_STRPU</name>
<evidence type="ECO:0000256" key="15">
    <source>
        <dbReference type="ARBA" id="ARBA00047761"/>
    </source>
</evidence>
<evidence type="ECO:0000256" key="14">
    <source>
        <dbReference type="ARBA" id="ARBA00023242"/>
    </source>
</evidence>
<evidence type="ECO:0000256" key="6">
    <source>
        <dbReference type="ARBA" id="ARBA00022490"/>
    </source>
</evidence>
<evidence type="ECO:0000256" key="10">
    <source>
        <dbReference type="ARBA" id="ARBA00022801"/>
    </source>
</evidence>
<dbReference type="InterPro" id="IPR015655">
    <property type="entry name" value="PP2C"/>
</dbReference>
<evidence type="ECO:0000256" key="21">
    <source>
        <dbReference type="ARBA" id="ARBA00078590"/>
    </source>
</evidence>
<feature type="compositionally biased region" description="Low complexity" evidence="24">
    <location>
        <begin position="565"/>
        <end position="577"/>
    </location>
</feature>
<keyword evidence="14" id="KW-0539">Nucleus</keyword>
<comment type="catalytic activity">
    <reaction evidence="15">
        <text>O-phospho-L-seryl-[protein] + H2O = L-seryl-[protein] + phosphate</text>
        <dbReference type="Rhea" id="RHEA:20629"/>
        <dbReference type="Rhea" id="RHEA-COMP:9863"/>
        <dbReference type="Rhea" id="RHEA-COMP:11604"/>
        <dbReference type="ChEBI" id="CHEBI:15377"/>
        <dbReference type="ChEBI" id="CHEBI:29999"/>
        <dbReference type="ChEBI" id="CHEBI:43474"/>
        <dbReference type="ChEBI" id="CHEBI:83421"/>
        <dbReference type="EC" id="3.1.3.16"/>
    </reaction>
</comment>
<evidence type="ECO:0000256" key="16">
    <source>
        <dbReference type="ARBA" id="ARBA00048336"/>
    </source>
</evidence>
<keyword evidence="12 23" id="KW-0904">Protein phosphatase</keyword>
<evidence type="ECO:0000256" key="7">
    <source>
        <dbReference type="ARBA" id="ARBA00022553"/>
    </source>
</evidence>
<dbReference type="Gene3D" id="3.60.40.10">
    <property type="entry name" value="PPM-type phosphatase domain"/>
    <property type="match status" value="1"/>
</dbReference>
<dbReference type="KEGG" id="spu:593174"/>
<keyword evidence="6" id="KW-0963">Cytoplasm</keyword>
<comment type="cofactor">
    <cofactor evidence="1">
        <name>Mn(2+)</name>
        <dbReference type="ChEBI" id="CHEBI:29035"/>
    </cofactor>
</comment>
<dbReference type="PROSITE" id="PS01032">
    <property type="entry name" value="PPM_1"/>
    <property type="match status" value="1"/>
</dbReference>
<feature type="region of interest" description="Disordered" evidence="24">
    <location>
        <begin position="510"/>
        <end position="639"/>
    </location>
</feature>
<keyword evidence="8" id="KW-0479">Metal-binding</keyword>
<keyword evidence="7" id="KW-0597">Phosphoprotein</keyword>
<evidence type="ECO:0000256" key="3">
    <source>
        <dbReference type="ARBA" id="ARBA00004123"/>
    </source>
</evidence>
<feature type="compositionally biased region" description="Low complexity" evidence="24">
    <location>
        <begin position="469"/>
        <end position="481"/>
    </location>
</feature>
<dbReference type="SUPFAM" id="SSF81606">
    <property type="entry name" value="PP2C-like"/>
    <property type="match status" value="1"/>
</dbReference>
<protein>
    <recommendedName>
        <fullName evidence="18">Protein phosphatase 1E</fullName>
        <ecNumber evidence="5">3.1.3.16</ecNumber>
    </recommendedName>
    <alternativeName>
        <fullName evidence="21">Ca(2+)/calmodulin-dependent protein kinase phosphatase N</fullName>
    </alternativeName>
    <alternativeName>
        <fullName evidence="19">CaMKP-nucleus</fullName>
    </alternativeName>
    <alternativeName>
        <fullName evidence="20">Partner of PIX 1</fullName>
    </alternativeName>
    <alternativeName>
        <fullName evidence="22">Partner of PIX-alpha</fullName>
    </alternativeName>
</protein>